<comment type="similarity">
    <text evidence="1">Belongs to the ARG7 family.</text>
</comment>
<organism evidence="2 3">
    <name type="scientific">Parasponia andersonii</name>
    <name type="common">Sponia andersonii</name>
    <dbReference type="NCBI Taxonomy" id="3476"/>
    <lineage>
        <taxon>Eukaryota</taxon>
        <taxon>Viridiplantae</taxon>
        <taxon>Streptophyta</taxon>
        <taxon>Embryophyta</taxon>
        <taxon>Tracheophyta</taxon>
        <taxon>Spermatophyta</taxon>
        <taxon>Magnoliopsida</taxon>
        <taxon>eudicotyledons</taxon>
        <taxon>Gunneridae</taxon>
        <taxon>Pentapetalae</taxon>
        <taxon>rosids</taxon>
        <taxon>fabids</taxon>
        <taxon>Rosales</taxon>
        <taxon>Cannabaceae</taxon>
        <taxon>Parasponia</taxon>
    </lineage>
</organism>
<name>A0A2P5A7P9_PARAD</name>
<reference evidence="3" key="1">
    <citation type="submission" date="2016-06" db="EMBL/GenBank/DDBJ databases">
        <title>Parallel loss of symbiosis genes in relatives of nitrogen-fixing non-legume Parasponia.</title>
        <authorList>
            <person name="Van Velzen R."/>
            <person name="Holmer R."/>
            <person name="Bu F."/>
            <person name="Rutten L."/>
            <person name="Van Zeijl A."/>
            <person name="Liu W."/>
            <person name="Santuari L."/>
            <person name="Cao Q."/>
            <person name="Sharma T."/>
            <person name="Shen D."/>
            <person name="Roswanjaya Y."/>
            <person name="Wardhani T."/>
            <person name="Kalhor M.S."/>
            <person name="Jansen J."/>
            <person name="Van den Hoogen J."/>
            <person name="Gungor B."/>
            <person name="Hartog M."/>
            <person name="Hontelez J."/>
            <person name="Verver J."/>
            <person name="Yang W.-C."/>
            <person name="Schijlen E."/>
            <person name="Repin R."/>
            <person name="Schilthuizen M."/>
            <person name="Schranz E."/>
            <person name="Heidstra R."/>
            <person name="Miyata K."/>
            <person name="Fedorova E."/>
            <person name="Kohlen W."/>
            <person name="Bisseling T."/>
            <person name="Smit S."/>
            <person name="Geurts R."/>
        </authorList>
    </citation>
    <scope>NUCLEOTIDE SEQUENCE [LARGE SCALE GENOMIC DNA]</scope>
    <source>
        <strain evidence="3">cv. WU1-14</strain>
    </source>
</reference>
<comment type="caution">
    <text evidence="2">The sequence shown here is derived from an EMBL/GenBank/DDBJ whole genome shotgun (WGS) entry which is preliminary data.</text>
</comment>
<dbReference type="PANTHER" id="PTHR31374:SF30">
    <property type="entry name" value="SAUR-LIKE AUXIN-RESPONSIVE FAMILY PROTEIN"/>
    <property type="match status" value="1"/>
</dbReference>
<keyword evidence="3" id="KW-1185">Reference proteome</keyword>
<dbReference type="AlphaFoldDB" id="A0A2P5A7P9"/>
<dbReference type="PANTHER" id="PTHR31374">
    <property type="entry name" value="AUXIN-INDUCED PROTEIN-LIKE-RELATED"/>
    <property type="match status" value="1"/>
</dbReference>
<dbReference type="Pfam" id="PF02519">
    <property type="entry name" value="Auxin_inducible"/>
    <property type="match status" value="1"/>
</dbReference>
<dbReference type="STRING" id="3476.A0A2P5A7P9"/>
<dbReference type="OrthoDB" id="1178506at2759"/>
<accession>A0A2P5A7P9</accession>
<evidence type="ECO:0000313" key="3">
    <source>
        <dbReference type="Proteomes" id="UP000237105"/>
    </source>
</evidence>
<evidence type="ECO:0000256" key="1">
    <source>
        <dbReference type="ARBA" id="ARBA00006974"/>
    </source>
</evidence>
<proteinExistence type="inferred from homology"/>
<evidence type="ECO:0000313" key="2">
    <source>
        <dbReference type="EMBL" id="PON32549.1"/>
    </source>
</evidence>
<dbReference type="Proteomes" id="UP000237105">
    <property type="component" value="Unassembled WGS sequence"/>
</dbReference>
<sequence>MGKKSLYSAYMRLSTTGESIGRSDRIRKGYVPVLVGREDDVIEKLWLPIKLIRHPSIVALLNNSADEFGYAQQGLLKISHDVEQFKRMIKIISN</sequence>
<dbReference type="EMBL" id="JXTB01000805">
    <property type="protein sequence ID" value="PON32549.1"/>
    <property type="molecule type" value="Genomic_DNA"/>
</dbReference>
<dbReference type="GO" id="GO:0009733">
    <property type="term" value="P:response to auxin"/>
    <property type="evidence" value="ECO:0007669"/>
    <property type="project" value="InterPro"/>
</dbReference>
<protein>
    <submittedName>
        <fullName evidence="2">Small auxin-up RNA</fullName>
    </submittedName>
</protein>
<gene>
    <name evidence="2" type="ORF">PanWU01x14_360410</name>
</gene>
<dbReference type="InterPro" id="IPR003676">
    <property type="entry name" value="SAUR_fam"/>
</dbReference>